<feature type="transmembrane region" description="Helical" evidence="8">
    <location>
        <begin position="98"/>
        <end position="114"/>
    </location>
</feature>
<dbReference type="PANTHER" id="PTHR30269">
    <property type="entry name" value="TRANSMEMBRANE PROTEIN YFCA"/>
    <property type="match status" value="1"/>
</dbReference>
<dbReference type="EMBL" id="QDGZ01000002">
    <property type="protein sequence ID" value="PVG83551.1"/>
    <property type="molecule type" value="Genomic_DNA"/>
</dbReference>
<feature type="transmembrane region" description="Helical" evidence="8">
    <location>
        <begin position="73"/>
        <end position="92"/>
    </location>
</feature>
<evidence type="ECO:0000256" key="2">
    <source>
        <dbReference type="ARBA" id="ARBA00009142"/>
    </source>
</evidence>
<name>A0A2T8FCW3_9ACTN</name>
<evidence type="ECO:0000313" key="10">
    <source>
        <dbReference type="Proteomes" id="UP000246018"/>
    </source>
</evidence>
<reference evidence="9 10" key="1">
    <citation type="submission" date="2018-04" db="EMBL/GenBank/DDBJ databases">
        <title>Genome of Nocardioides gansuensis WSJ-1.</title>
        <authorList>
            <person name="Wu S."/>
            <person name="Wang G."/>
        </authorList>
    </citation>
    <scope>NUCLEOTIDE SEQUENCE [LARGE SCALE GENOMIC DNA]</scope>
    <source>
        <strain evidence="9 10">WSJ-1</strain>
    </source>
</reference>
<keyword evidence="10" id="KW-1185">Reference proteome</keyword>
<dbReference type="PANTHER" id="PTHR30269:SF23">
    <property type="entry name" value="MEMBRANE TRANSPORTER PROTEIN YDHB-RELATED"/>
    <property type="match status" value="1"/>
</dbReference>
<evidence type="ECO:0000256" key="8">
    <source>
        <dbReference type="RuleBase" id="RU363041"/>
    </source>
</evidence>
<dbReference type="AlphaFoldDB" id="A0A2T8FCW3"/>
<comment type="caution">
    <text evidence="9">The sequence shown here is derived from an EMBL/GenBank/DDBJ whole genome shotgun (WGS) entry which is preliminary data.</text>
</comment>
<dbReference type="OrthoDB" id="9801058at2"/>
<feature type="transmembrane region" description="Helical" evidence="8">
    <location>
        <begin position="42"/>
        <end position="61"/>
    </location>
</feature>
<proteinExistence type="inferred from homology"/>
<protein>
    <recommendedName>
        <fullName evidence="8">Probable membrane transporter protein</fullName>
    </recommendedName>
</protein>
<comment type="subcellular location">
    <subcellularLocation>
        <location evidence="1 8">Cell membrane</location>
        <topology evidence="1 8">Multi-pass membrane protein</topology>
    </subcellularLocation>
</comment>
<dbReference type="Pfam" id="PF01925">
    <property type="entry name" value="TauE"/>
    <property type="match status" value="1"/>
</dbReference>
<keyword evidence="3" id="KW-0813">Transport</keyword>
<evidence type="ECO:0000256" key="3">
    <source>
        <dbReference type="ARBA" id="ARBA00022448"/>
    </source>
</evidence>
<evidence type="ECO:0000256" key="5">
    <source>
        <dbReference type="ARBA" id="ARBA00022692"/>
    </source>
</evidence>
<comment type="similarity">
    <text evidence="2 8">Belongs to the 4-toluene sulfonate uptake permease (TSUP) (TC 2.A.102) family.</text>
</comment>
<keyword evidence="7 8" id="KW-0472">Membrane</keyword>
<evidence type="ECO:0000256" key="1">
    <source>
        <dbReference type="ARBA" id="ARBA00004651"/>
    </source>
</evidence>
<dbReference type="GO" id="GO:0005886">
    <property type="term" value="C:plasma membrane"/>
    <property type="evidence" value="ECO:0007669"/>
    <property type="project" value="UniProtKB-SubCell"/>
</dbReference>
<evidence type="ECO:0000256" key="4">
    <source>
        <dbReference type="ARBA" id="ARBA00022475"/>
    </source>
</evidence>
<dbReference type="Proteomes" id="UP000246018">
    <property type="component" value="Unassembled WGS sequence"/>
</dbReference>
<keyword evidence="5 8" id="KW-0812">Transmembrane</keyword>
<dbReference type="InterPro" id="IPR052017">
    <property type="entry name" value="TSUP"/>
</dbReference>
<evidence type="ECO:0000313" key="9">
    <source>
        <dbReference type="EMBL" id="PVG83551.1"/>
    </source>
</evidence>
<sequence length="243" mass="25155">MDTTLLALGLAAFLVGFAKTGIGGTATIAVALFAASMPARESTAALLLVLIIGDFIAISVYRKDCDWRLVRHLLPGVLPGLLLGAAVLGVVADDPLRTGIGAILLVLIATQLWLRRGPAVDAARGWSRPARAAVGLAAGATTMIANSGGAVMTLYLVGEGTPKRSFLGTTAWFFFCVNLAKLPLSAGLGLLELSMLWQAITLAPLVFLGGYAGLHLVRRLPQRTFEAVVLLASAVSAVALLVG</sequence>
<evidence type="ECO:0000256" key="7">
    <source>
        <dbReference type="ARBA" id="ARBA00023136"/>
    </source>
</evidence>
<keyword evidence="6 8" id="KW-1133">Transmembrane helix</keyword>
<feature type="transmembrane region" description="Helical" evidence="8">
    <location>
        <begin position="224"/>
        <end position="242"/>
    </location>
</feature>
<keyword evidence="4 8" id="KW-1003">Cell membrane</keyword>
<feature type="transmembrane region" description="Helical" evidence="8">
    <location>
        <begin position="134"/>
        <end position="157"/>
    </location>
</feature>
<feature type="transmembrane region" description="Helical" evidence="8">
    <location>
        <begin position="195"/>
        <end position="217"/>
    </location>
</feature>
<organism evidence="9 10">
    <name type="scientific">Nocardioides gansuensis</name>
    <dbReference type="NCBI Taxonomy" id="2138300"/>
    <lineage>
        <taxon>Bacteria</taxon>
        <taxon>Bacillati</taxon>
        <taxon>Actinomycetota</taxon>
        <taxon>Actinomycetes</taxon>
        <taxon>Propionibacteriales</taxon>
        <taxon>Nocardioidaceae</taxon>
        <taxon>Nocardioides</taxon>
    </lineage>
</organism>
<dbReference type="RefSeq" id="WP_116571024.1">
    <property type="nucleotide sequence ID" value="NZ_QDGZ01000002.1"/>
</dbReference>
<evidence type="ECO:0000256" key="6">
    <source>
        <dbReference type="ARBA" id="ARBA00022989"/>
    </source>
</evidence>
<gene>
    <name evidence="9" type="ORF">DDE18_04245</name>
</gene>
<dbReference type="InterPro" id="IPR002781">
    <property type="entry name" value="TM_pro_TauE-like"/>
</dbReference>
<accession>A0A2T8FCW3</accession>